<gene>
    <name evidence="3" type="ORF">ABSH63_00705</name>
</gene>
<dbReference type="SUPFAM" id="SSF49493">
    <property type="entry name" value="HSP40/DnaJ peptide-binding domain"/>
    <property type="match status" value="2"/>
</dbReference>
<keyword evidence="4" id="KW-1185">Reference proteome</keyword>
<reference evidence="3 4" key="1">
    <citation type="submission" date="2024-06" db="EMBL/GenBank/DDBJ databases">
        <authorList>
            <person name="Li Z."/>
            <person name="Jiang Y."/>
        </authorList>
    </citation>
    <scope>NUCLEOTIDE SEQUENCE [LARGE SCALE GENOMIC DNA]</scope>
    <source>
        <strain evidence="3 4">HSW-8</strain>
    </source>
</reference>
<dbReference type="PANTHER" id="PTHR43096:SF52">
    <property type="entry name" value="DNAJ HOMOLOG 1, MITOCHONDRIAL-RELATED"/>
    <property type="match status" value="1"/>
</dbReference>
<dbReference type="RefSeq" id="WP_352886901.1">
    <property type="nucleotide sequence ID" value="NZ_JBEPIJ010000001.1"/>
</dbReference>
<comment type="caution">
    <text evidence="3">The sequence shown here is derived from an EMBL/GenBank/DDBJ whole genome shotgun (WGS) entry which is preliminary data.</text>
</comment>
<dbReference type="SMART" id="SM00271">
    <property type="entry name" value="DnaJ"/>
    <property type="match status" value="1"/>
</dbReference>
<dbReference type="Gene3D" id="2.60.260.20">
    <property type="entry name" value="Urease metallochaperone UreE, N-terminal domain"/>
    <property type="match status" value="2"/>
</dbReference>
<dbReference type="Proteomes" id="UP001465331">
    <property type="component" value="Unassembled WGS sequence"/>
</dbReference>
<dbReference type="PRINTS" id="PR00625">
    <property type="entry name" value="JDOMAIN"/>
</dbReference>
<dbReference type="CDD" id="cd06257">
    <property type="entry name" value="DnaJ"/>
    <property type="match status" value="1"/>
</dbReference>
<evidence type="ECO:0000259" key="2">
    <source>
        <dbReference type="PROSITE" id="PS50076"/>
    </source>
</evidence>
<dbReference type="Pfam" id="PF01556">
    <property type="entry name" value="DnaJ_C"/>
    <property type="match status" value="1"/>
</dbReference>
<dbReference type="SUPFAM" id="SSF46565">
    <property type="entry name" value="Chaperone J-domain"/>
    <property type="match status" value="1"/>
</dbReference>
<dbReference type="PROSITE" id="PS00636">
    <property type="entry name" value="DNAJ_1"/>
    <property type="match status" value="1"/>
</dbReference>
<dbReference type="PANTHER" id="PTHR43096">
    <property type="entry name" value="DNAJ HOMOLOG 1, MITOCHONDRIAL-RELATED"/>
    <property type="match status" value="1"/>
</dbReference>
<sequence>MQYKDYYKILGVSRSASADEIKRAYRKLAREFHPDKNTSKGAEDRFKEINEAHEVLSDPEKRRAYDALGANWKAGQPFTPPPGWESGFGFGRGRTRSAEDLGGFSDFFSQLFGGMGARGGGRADPFGGFGGMDTDTVADTRARLAITLEDSFHGAQKQINVGGRTLKVRIPKGITPGKTIRLANQGSQGGDLLLEIEMLPHPLFELEGSDIYHTLKVAPWEAALGGKIAVPTLGGTVELNLPANSQSGRKMRLKGRGLPGAVAGDQYVTLQVVTPPANTDAERAFYAEMARRFSFDPRRA</sequence>
<dbReference type="Gene3D" id="1.10.287.110">
    <property type="entry name" value="DnaJ domain"/>
    <property type="match status" value="1"/>
</dbReference>
<evidence type="ECO:0000256" key="1">
    <source>
        <dbReference type="ARBA" id="ARBA00023186"/>
    </source>
</evidence>
<dbReference type="InterPro" id="IPR018253">
    <property type="entry name" value="DnaJ_domain_CS"/>
</dbReference>
<dbReference type="Pfam" id="PF00226">
    <property type="entry name" value="DnaJ"/>
    <property type="match status" value="1"/>
</dbReference>
<dbReference type="InterPro" id="IPR036869">
    <property type="entry name" value="J_dom_sf"/>
</dbReference>
<dbReference type="CDD" id="cd10747">
    <property type="entry name" value="DnaJ_C"/>
    <property type="match status" value="1"/>
</dbReference>
<organism evidence="3 4">
    <name type="scientific">Sinimarinibacterium thermocellulolyticum</name>
    <dbReference type="NCBI Taxonomy" id="3170016"/>
    <lineage>
        <taxon>Bacteria</taxon>
        <taxon>Pseudomonadati</taxon>
        <taxon>Pseudomonadota</taxon>
        <taxon>Gammaproteobacteria</taxon>
        <taxon>Nevskiales</taxon>
        <taxon>Nevskiaceae</taxon>
        <taxon>Sinimarinibacterium</taxon>
    </lineage>
</organism>
<name>A0ABV2A6M1_9GAMM</name>
<dbReference type="InterPro" id="IPR002939">
    <property type="entry name" value="DnaJ_C"/>
</dbReference>
<dbReference type="PROSITE" id="PS50076">
    <property type="entry name" value="DNAJ_2"/>
    <property type="match status" value="1"/>
</dbReference>
<keyword evidence="1" id="KW-0143">Chaperone</keyword>
<protein>
    <submittedName>
        <fullName evidence="3">DnaJ C-terminal domain-containing protein</fullName>
    </submittedName>
</protein>
<dbReference type="InterPro" id="IPR008971">
    <property type="entry name" value="HSP40/DnaJ_pept-bd"/>
</dbReference>
<accession>A0ABV2A6M1</accession>
<proteinExistence type="predicted"/>
<evidence type="ECO:0000313" key="4">
    <source>
        <dbReference type="Proteomes" id="UP001465331"/>
    </source>
</evidence>
<dbReference type="EMBL" id="JBEPIJ010000001">
    <property type="protein sequence ID" value="MES0872536.1"/>
    <property type="molecule type" value="Genomic_DNA"/>
</dbReference>
<feature type="domain" description="J" evidence="2">
    <location>
        <begin position="5"/>
        <end position="69"/>
    </location>
</feature>
<evidence type="ECO:0000313" key="3">
    <source>
        <dbReference type="EMBL" id="MES0872536.1"/>
    </source>
</evidence>
<dbReference type="InterPro" id="IPR001623">
    <property type="entry name" value="DnaJ_domain"/>
</dbReference>